<organism evidence="1">
    <name type="scientific">Desulfofervidus auxilii</name>
    <dbReference type="NCBI Taxonomy" id="1621989"/>
    <lineage>
        <taxon>Bacteria</taxon>
        <taxon>Pseudomonadati</taxon>
        <taxon>Thermodesulfobacteriota</taxon>
        <taxon>Candidatus Desulfofervidia</taxon>
        <taxon>Candidatus Desulfofervidales</taxon>
        <taxon>Candidatus Desulfofervidaceae</taxon>
        <taxon>Candidatus Desulfofervidus</taxon>
    </lineage>
</organism>
<sequence>MFCICCVSTSTKPPPKEISVVPLNIAPVRVAIPFKTISPSYQFSYLSYYLPDILKGQLGALGIPVVAREQELSHILKEQVFTI</sequence>
<evidence type="ECO:0000313" key="1">
    <source>
        <dbReference type="EMBL" id="HDD44370.1"/>
    </source>
</evidence>
<name>A0A7C0Y7D5_DESA2</name>
<protein>
    <submittedName>
        <fullName evidence="1">Uncharacterized protein</fullName>
    </submittedName>
</protein>
<dbReference type="Proteomes" id="UP000886289">
    <property type="component" value="Unassembled WGS sequence"/>
</dbReference>
<accession>A0A7C0Y7D5</accession>
<dbReference type="EMBL" id="DRBS01000226">
    <property type="protein sequence ID" value="HDD44370.1"/>
    <property type="molecule type" value="Genomic_DNA"/>
</dbReference>
<feature type="non-terminal residue" evidence="1">
    <location>
        <position position="83"/>
    </location>
</feature>
<dbReference type="AlphaFoldDB" id="A0A7C0Y7D5"/>
<gene>
    <name evidence="1" type="ORF">ENG63_05880</name>
</gene>
<proteinExistence type="predicted"/>
<comment type="caution">
    <text evidence="1">The sequence shown here is derived from an EMBL/GenBank/DDBJ whole genome shotgun (WGS) entry which is preliminary data.</text>
</comment>
<reference evidence="1" key="1">
    <citation type="journal article" date="2020" name="mSystems">
        <title>Genome- and Community-Level Interaction Insights into Carbon Utilization and Element Cycling Functions of Hydrothermarchaeota in Hydrothermal Sediment.</title>
        <authorList>
            <person name="Zhou Z."/>
            <person name="Liu Y."/>
            <person name="Xu W."/>
            <person name="Pan J."/>
            <person name="Luo Z.H."/>
            <person name="Li M."/>
        </authorList>
    </citation>
    <scope>NUCLEOTIDE SEQUENCE [LARGE SCALE GENOMIC DNA]</scope>
    <source>
        <strain evidence="1">HyVt-233</strain>
    </source>
</reference>